<name>A0ABW6A2G3_9BACT</name>
<sequence length="180" mass="20501">MTSSFCFKSDIVIDKNEAKNAYQFLQEIRANPARFHKELQLEKDIKVSPVKLVWNDTLARVAAEKAYDMAKRDYFDHVDPEGFGINYHINKSGYTLNPDWVKNKADNAFESITSNYFTGKEAIKALIIDEGVPSLGHRNHLLGLNAWNASLKDIGIGFVKRESGSKYQTYVCVIIAKHNW</sequence>
<evidence type="ECO:0000313" key="2">
    <source>
        <dbReference type="EMBL" id="MFD2918396.1"/>
    </source>
</evidence>
<dbReference type="Proteomes" id="UP001597511">
    <property type="component" value="Unassembled WGS sequence"/>
</dbReference>
<gene>
    <name evidence="2" type="ORF">ACFS6H_01665</name>
</gene>
<protein>
    <submittedName>
        <fullName evidence="2">CAP domain-containing protein</fullName>
    </submittedName>
</protein>
<dbReference type="Gene3D" id="3.40.33.10">
    <property type="entry name" value="CAP"/>
    <property type="match status" value="1"/>
</dbReference>
<evidence type="ECO:0000313" key="3">
    <source>
        <dbReference type="Proteomes" id="UP001597511"/>
    </source>
</evidence>
<keyword evidence="3" id="KW-1185">Reference proteome</keyword>
<evidence type="ECO:0000259" key="1">
    <source>
        <dbReference type="Pfam" id="PF00188"/>
    </source>
</evidence>
<dbReference type="CDD" id="cd05379">
    <property type="entry name" value="CAP_bacterial"/>
    <property type="match status" value="1"/>
</dbReference>
<dbReference type="SUPFAM" id="SSF55797">
    <property type="entry name" value="PR-1-like"/>
    <property type="match status" value="1"/>
</dbReference>
<dbReference type="InterPro" id="IPR035940">
    <property type="entry name" value="CAP_sf"/>
</dbReference>
<feature type="domain" description="SCP" evidence="1">
    <location>
        <begin position="51"/>
        <end position="173"/>
    </location>
</feature>
<comment type="caution">
    <text evidence="2">The sequence shown here is derived from an EMBL/GenBank/DDBJ whole genome shotgun (WGS) entry which is preliminary data.</text>
</comment>
<accession>A0ABW6A2G3</accession>
<dbReference type="InterPro" id="IPR014044">
    <property type="entry name" value="CAP_dom"/>
</dbReference>
<dbReference type="EMBL" id="JBHUOZ010000001">
    <property type="protein sequence ID" value="MFD2918396.1"/>
    <property type="molecule type" value="Genomic_DNA"/>
</dbReference>
<dbReference type="Pfam" id="PF00188">
    <property type="entry name" value="CAP"/>
    <property type="match status" value="1"/>
</dbReference>
<organism evidence="2 3">
    <name type="scientific">Terrimonas rubra</name>
    <dbReference type="NCBI Taxonomy" id="1035890"/>
    <lineage>
        <taxon>Bacteria</taxon>
        <taxon>Pseudomonadati</taxon>
        <taxon>Bacteroidota</taxon>
        <taxon>Chitinophagia</taxon>
        <taxon>Chitinophagales</taxon>
        <taxon>Chitinophagaceae</taxon>
        <taxon>Terrimonas</taxon>
    </lineage>
</organism>
<dbReference type="PANTHER" id="PTHR31157">
    <property type="entry name" value="SCP DOMAIN-CONTAINING PROTEIN"/>
    <property type="match status" value="1"/>
</dbReference>
<reference evidence="3" key="1">
    <citation type="journal article" date="2019" name="Int. J. Syst. Evol. Microbiol.">
        <title>The Global Catalogue of Microorganisms (GCM) 10K type strain sequencing project: providing services to taxonomists for standard genome sequencing and annotation.</title>
        <authorList>
            <consortium name="The Broad Institute Genomics Platform"/>
            <consortium name="The Broad Institute Genome Sequencing Center for Infectious Disease"/>
            <person name="Wu L."/>
            <person name="Ma J."/>
        </authorList>
    </citation>
    <scope>NUCLEOTIDE SEQUENCE [LARGE SCALE GENOMIC DNA]</scope>
    <source>
        <strain evidence="3">KCTC 23299</strain>
    </source>
</reference>
<dbReference type="PANTHER" id="PTHR31157:SF1">
    <property type="entry name" value="SCP DOMAIN-CONTAINING PROTEIN"/>
    <property type="match status" value="1"/>
</dbReference>
<proteinExistence type="predicted"/>
<dbReference type="RefSeq" id="WP_386094444.1">
    <property type="nucleotide sequence ID" value="NZ_JBHUOZ010000001.1"/>
</dbReference>